<proteinExistence type="predicted"/>
<organism evidence="1 2">
    <name type="scientific">Muricoccus vinaceus</name>
    <dbReference type="NCBI Taxonomy" id="424704"/>
    <lineage>
        <taxon>Bacteria</taxon>
        <taxon>Pseudomonadati</taxon>
        <taxon>Pseudomonadota</taxon>
        <taxon>Alphaproteobacteria</taxon>
        <taxon>Acetobacterales</taxon>
        <taxon>Roseomonadaceae</taxon>
        <taxon>Muricoccus</taxon>
    </lineage>
</organism>
<keyword evidence="2" id="KW-1185">Reference proteome</keyword>
<reference evidence="1 2" key="1">
    <citation type="submission" date="2024-09" db="EMBL/GenBank/DDBJ databases">
        <authorList>
            <person name="Sun Q."/>
            <person name="Mori K."/>
        </authorList>
    </citation>
    <scope>NUCLEOTIDE SEQUENCE [LARGE SCALE GENOMIC DNA]</scope>
    <source>
        <strain evidence="1 2">CCM 7468</strain>
    </source>
</reference>
<gene>
    <name evidence="1" type="ORF">ACFFIC_26815</name>
</gene>
<evidence type="ECO:0000313" key="2">
    <source>
        <dbReference type="Proteomes" id="UP001589789"/>
    </source>
</evidence>
<name>A0ABV6IZU2_9PROT</name>
<accession>A0ABV6IZU2</accession>
<dbReference type="RefSeq" id="WP_377056224.1">
    <property type="nucleotide sequence ID" value="NZ_JBHLVZ010000094.1"/>
</dbReference>
<evidence type="ECO:0000313" key="1">
    <source>
        <dbReference type="EMBL" id="MFC0389134.1"/>
    </source>
</evidence>
<comment type="caution">
    <text evidence="1">The sequence shown here is derived from an EMBL/GenBank/DDBJ whole genome shotgun (WGS) entry which is preliminary data.</text>
</comment>
<dbReference type="EMBL" id="JBHLVZ010000094">
    <property type="protein sequence ID" value="MFC0389134.1"/>
    <property type="molecule type" value="Genomic_DNA"/>
</dbReference>
<dbReference type="Proteomes" id="UP001589789">
    <property type="component" value="Unassembled WGS sequence"/>
</dbReference>
<protein>
    <submittedName>
        <fullName evidence="1">Uncharacterized protein</fullName>
    </submittedName>
</protein>
<sequence length="71" mass="7752">MMIEPWVVVARLAVALAAQPNFAFHVGKAVGVTECRAELSVQDLAARARAAQADADFMRWVPEPETGNPRF</sequence>